<dbReference type="PANTHER" id="PTHR10177">
    <property type="entry name" value="CYCLINS"/>
    <property type="match status" value="1"/>
</dbReference>
<evidence type="ECO:0000313" key="10">
    <source>
        <dbReference type="Proteomes" id="UP000030645"/>
    </source>
</evidence>
<feature type="domain" description="Cyclin N-terminal" evidence="7">
    <location>
        <begin position="27"/>
        <end position="154"/>
    </location>
</feature>
<dbReference type="CDD" id="cd20544">
    <property type="entry name" value="CYCLIN_AtCycD-like_rpt2"/>
    <property type="match status" value="1"/>
</dbReference>
<feature type="region of interest" description="Disordered" evidence="6">
    <location>
        <begin position="260"/>
        <end position="281"/>
    </location>
</feature>
<evidence type="ECO:0000256" key="3">
    <source>
        <dbReference type="ARBA" id="ARBA00023127"/>
    </source>
</evidence>
<dbReference type="GO" id="GO:0051301">
    <property type="term" value="P:cell division"/>
    <property type="evidence" value="ECO:0007669"/>
    <property type="project" value="UniProtKB-KW"/>
</dbReference>
<name>W9S5X7_9ROSA</name>
<evidence type="ECO:0000259" key="8">
    <source>
        <dbReference type="Pfam" id="PF02984"/>
    </source>
</evidence>
<dbReference type="Pfam" id="PF00134">
    <property type="entry name" value="Cyclin_N"/>
    <property type="match status" value="1"/>
</dbReference>
<evidence type="ECO:0000256" key="5">
    <source>
        <dbReference type="ARBA" id="ARBA00032263"/>
    </source>
</evidence>
<feature type="compositionally biased region" description="Polar residues" evidence="6">
    <location>
        <begin position="263"/>
        <end position="272"/>
    </location>
</feature>
<evidence type="ECO:0000256" key="4">
    <source>
        <dbReference type="ARBA" id="ARBA00023306"/>
    </source>
</evidence>
<dbReference type="InterPro" id="IPR004367">
    <property type="entry name" value="Cyclin_C-dom"/>
</dbReference>
<keyword evidence="3" id="KW-0195">Cyclin</keyword>
<evidence type="ECO:0000256" key="2">
    <source>
        <dbReference type="ARBA" id="ARBA00022618"/>
    </source>
</evidence>
<protein>
    <recommendedName>
        <fullName evidence="5">B-like cyclin</fullName>
    </recommendedName>
</protein>
<evidence type="ECO:0000256" key="6">
    <source>
        <dbReference type="SAM" id="MobiDB-lite"/>
    </source>
</evidence>
<feature type="domain" description="Cyclin C-terminal" evidence="8">
    <location>
        <begin position="156"/>
        <end position="251"/>
    </location>
</feature>
<dbReference type="eggNOG" id="KOG0656">
    <property type="taxonomic scope" value="Eukaryota"/>
</dbReference>
<dbReference type="InterPro" id="IPR006671">
    <property type="entry name" value="Cyclin_N"/>
</dbReference>
<dbReference type="EMBL" id="KE345709">
    <property type="protein sequence ID" value="EXC12077.1"/>
    <property type="molecule type" value="Genomic_DNA"/>
</dbReference>
<accession>W9S5X7</accession>
<dbReference type="AlphaFoldDB" id="W9S5X7"/>
<dbReference type="InterPro" id="IPR036915">
    <property type="entry name" value="Cyclin-like_sf"/>
</dbReference>
<dbReference type="SUPFAM" id="SSF47954">
    <property type="entry name" value="Cyclin-like"/>
    <property type="match status" value="1"/>
</dbReference>
<dbReference type="Pfam" id="PF02984">
    <property type="entry name" value="Cyclin_C"/>
    <property type="match status" value="1"/>
</dbReference>
<keyword evidence="2" id="KW-0132">Cell division</keyword>
<dbReference type="Gene3D" id="1.10.472.10">
    <property type="entry name" value="Cyclin-like"/>
    <property type="match status" value="2"/>
</dbReference>
<organism evidence="9 10">
    <name type="scientific">Morus notabilis</name>
    <dbReference type="NCBI Taxonomy" id="981085"/>
    <lineage>
        <taxon>Eukaryota</taxon>
        <taxon>Viridiplantae</taxon>
        <taxon>Streptophyta</taxon>
        <taxon>Embryophyta</taxon>
        <taxon>Tracheophyta</taxon>
        <taxon>Spermatophyta</taxon>
        <taxon>Magnoliopsida</taxon>
        <taxon>eudicotyledons</taxon>
        <taxon>Gunneridae</taxon>
        <taxon>Pentapetalae</taxon>
        <taxon>rosids</taxon>
        <taxon>fabids</taxon>
        <taxon>Rosales</taxon>
        <taxon>Moraceae</taxon>
        <taxon>Moreae</taxon>
        <taxon>Morus</taxon>
    </lineage>
</organism>
<reference evidence="10" key="1">
    <citation type="submission" date="2013-01" db="EMBL/GenBank/DDBJ databases">
        <title>Draft Genome Sequence of a Mulberry Tree, Morus notabilis C.K. Schneid.</title>
        <authorList>
            <person name="He N."/>
            <person name="Zhao S."/>
        </authorList>
    </citation>
    <scope>NUCLEOTIDE SEQUENCE</scope>
</reference>
<evidence type="ECO:0000259" key="7">
    <source>
        <dbReference type="Pfam" id="PF00134"/>
    </source>
</evidence>
<sequence>MQFNVMQEYDPIDRPPLGEDEYLHTYLNSEPLSMAAEGYAGDAHGMEWREKALIVIFTYSKCKNNFDPVVPYLAMSYFDRYMSRRNPVPALMRCRLHDLELLAICCLTLAWKIRYRYFKVRHFKAIQRSLPYIAPQKFWTMELCILQGLDWKLCTVTPFSFLQYFGNPMFGYSSHGFHRTINETIIQSQSEMSITQFRPSVIAGAAFLLASSFDPSITPFPSFVHSFSSVNKNYQSDLMACFNTMTSVCKKLKILDFHENPKRQQSGTSGDKQVTRPPKRKKVVTEIEMTEMPKKILGTEGIEYKLFDFALQWGIGEAEERKYIVFWPFSELAEPKRLPN</sequence>
<dbReference type="Proteomes" id="UP000030645">
    <property type="component" value="Unassembled WGS sequence"/>
</dbReference>
<keyword evidence="10" id="KW-1185">Reference proteome</keyword>
<evidence type="ECO:0000313" key="9">
    <source>
        <dbReference type="EMBL" id="EXC12077.1"/>
    </source>
</evidence>
<keyword evidence="4" id="KW-0131">Cell cycle</keyword>
<proteinExistence type="predicted"/>
<dbReference type="STRING" id="981085.W9S5X7"/>
<gene>
    <name evidence="9" type="ORF">L484_006621</name>
</gene>
<comment type="subunit">
    <text evidence="1">Interacts with the CDC2 protein kinase to form a serine/threonine kinase holoenzyme complex also known as maturation promoting factor (MPF). The cyclin subunit imparts substrate specificity to the complex.</text>
</comment>
<evidence type="ECO:0000256" key="1">
    <source>
        <dbReference type="ARBA" id="ARBA00011177"/>
    </source>
</evidence>
<dbReference type="InterPro" id="IPR039361">
    <property type="entry name" value="Cyclin"/>
</dbReference>